<organism evidence="10 11">
    <name type="scientific">Lithospermum erythrorhizon</name>
    <name type="common">Purple gromwell</name>
    <name type="synonym">Lithospermum officinale var. erythrorhizon</name>
    <dbReference type="NCBI Taxonomy" id="34254"/>
    <lineage>
        <taxon>Eukaryota</taxon>
        <taxon>Viridiplantae</taxon>
        <taxon>Streptophyta</taxon>
        <taxon>Embryophyta</taxon>
        <taxon>Tracheophyta</taxon>
        <taxon>Spermatophyta</taxon>
        <taxon>Magnoliopsida</taxon>
        <taxon>eudicotyledons</taxon>
        <taxon>Gunneridae</taxon>
        <taxon>Pentapetalae</taxon>
        <taxon>asterids</taxon>
        <taxon>lamiids</taxon>
        <taxon>Boraginales</taxon>
        <taxon>Boraginaceae</taxon>
        <taxon>Boraginoideae</taxon>
        <taxon>Lithospermeae</taxon>
        <taxon>Lithospermum</taxon>
    </lineage>
</organism>
<evidence type="ECO:0000256" key="7">
    <source>
        <dbReference type="PROSITE-ProRule" id="PRU00023"/>
    </source>
</evidence>
<keyword evidence="10" id="KW-0238">DNA-binding</keyword>
<evidence type="ECO:0000256" key="1">
    <source>
        <dbReference type="ARBA" id="ARBA00004141"/>
    </source>
</evidence>
<keyword evidence="2 8" id="KW-0812">Transmembrane</keyword>
<dbReference type="Proteomes" id="UP001454036">
    <property type="component" value="Unassembled WGS sequence"/>
</dbReference>
<evidence type="ECO:0000313" key="10">
    <source>
        <dbReference type="EMBL" id="GAA0184640.1"/>
    </source>
</evidence>
<gene>
    <name evidence="10" type="ORF">LIER_31928</name>
</gene>
<dbReference type="Gene3D" id="1.25.40.20">
    <property type="entry name" value="Ankyrin repeat-containing domain"/>
    <property type="match status" value="2"/>
</dbReference>
<dbReference type="EMBL" id="BAABME010012040">
    <property type="protein sequence ID" value="GAA0184640.1"/>
    <property type="molecule type" value="Genomic_DNA"/>
</dbReference>
<dbReference type="Pfam" id="PF13857">
    <property type="entry name" value="Ank_5"/>
    <property type="match status" value="1"/>
</dbReference>
<feature type="transmembrane region" description="Helical" evidence="8">
    <location>
        <begin position="491"/>
        <end position="509"/>
    </location>
</feature>
<evidence type="ECO:0000256" key="5">
    <source>
        <dbReference type="ARBA" id="ARBA00023043"/>
    </source>
</evidence>
<comment type="caution">
    <text evidence="10">The sequence shown here is derived from an EMBL/GenBank/DDBJ whole genome shotgun (WGS) entry which is preliminary data.</text>
</comment>
<keyword evidence="6 8" id="KW-0472">Membrane</keyword>
<feature type="repeat" description="ANK" evidence="7">
    <location>
        <begin position="179"/>
        <end position="203"/>
    </location>
</feature>
<dbReference type="GO" id="GO:0003677">
    <property type="term" value="F:DNA binding"/>
    <property type="evidence" value="ECO:0007669"/>
    <property type="project" value="UniProtKB-KW"/>
</dbReference>
<dbReference type="InterPro" id="IPR002110">
    <property type="entry name" value="Ankyrin_rpt"/>
</dbReference>
<evidence type="ECO:0000313" key="11">
    <source>
        <dbReference type="Proteomes" id="UP001454036"/>
    </source>
</evidence>
<evidence type="ECO:0000256" key="3">
    <source>
        <dbReference type="ARBA" id="ARBA00022737"/>
    </source>
</evidence>
<dbReference type="PROSITE" id="PS50297">
    <property type="entry name" value="ANK_REP_REGION"/>
    <property type="match status" value="1"/>
</dbReference>
<feature type="transmembrane region" description="Helical" evidence="8">
    <location>
        <begin position="462"/>
        <end position="479"/>
    </location>
</feature>
<feature type="transmembrane region" description="Helical" evidence="8">
    <location>
        <begin position="296"/>
        <end position="319"/>
    </location>
</feature>
<protein>
    <submittedName>
        <fullName evidence="10">Homeodomain transcription factor</fullName>
    </submittedName>
</protein>
<dbReference type="SUPFAM" id="SSF48403">
    <property type="entry name" value="Ankyrin repeat"/>
    <property type="match status" value="1"/>
</dbReference>
<dbReference type="Pfam" id="PF12796">
    <property type="entry name" value="Ank_2"/>
    <property type="match status" value="1"/>
</dbReference>
<reference evidence="10 11" key="1">
    <citation type="submission" date="2024-01" db="EMBL/GenBank/DDBJ databases">
        <title>The complete chloroplast genome sequence of Lithospermum erythrorhizon: insights into the phylogenetic relationship among Boraginaceae species and the maternal lineages of purple gromwells.</title>
        <authorList>
            <person name="Okada T."/>
            <person name="Watanabe K."/>
        </authorList>
    </citation>
    <scope>NUCLEOTIDE SEQUENCE [LARGE SCALE GENOMIC DNA]</scope>
</reference>
<comment type="subcellular location">
    <subcellularLocation>
        <location evidence="1">Membrane</location>
        <topology evidence="1">Multi-pass membrane protein</topology>
    </subcellularLocation>
</comment>
<evidence type="ECO:0000256" key="4">
    <source>
        <dbReference type="ARBA" id="ARBA00022989"/>
    </source>
</evidence>
<accession>A0AAV3RW00</accession>
<feature type="transmembrane region" description="Helical" evidence="8">
    <location>
        <begin position="358"/>
        <end position="380"/>
    </location>
</feature>
<evidence type="ECO:0000259" key="9">
    <source>
        <dbReference type="Pfam" id="PF13962"/>
    </source>
</evidence>
<feature type="transmembrane region" description="Helical" evidence="8">
    <location>
        <begin position="387"/>
        <end position="412"/>
    </location>
</feature>
<dbReference type="InterPro" id="IPR036770">
    <property type="entry name" value="Ankyrin_rpt-contain_sf"/>
</dbReference>
<keyword evidence="3" id="KW-0677">Repeat</keyword>
<dbReference type="PANTHER" id="PTHR24186:SF37">
    <property type="entry name" value="PGG DOMAIN-CONTAINING PROTEIN"/>
    <property type="match status" value="1"/>
</dbReference>
<evidence type="ECO:0000256" key="6">
    <source>
        <dbReference type="ARBA" id="ARBA00023136"/>
    </source>
</evidence>
<dbReference type="PROSITE" id="PS50088">
    <property type="entry name" value="ANK_REPEAT"/>
    <property type="match status" value="1"/>
</dbReference>
<dbReference type="InterPro" id="IPR026961">
    <property type="entry name" value="PGG_dom"/>
</dbReference>
<name>A0AAV3RW00_LITER</name>
<dbReference type="SMART" id="SM00248">
    <property type="entry name" value="ANK"/>
    <property type="match status" value="5"/>
</dbReference>
<sequence>MVQTMKQLYEAAMEGSVTRLLDLLKQDSLILNRCTITTYSETPLHIAAMLGHLDFCSELLSKNPGLSEALDSRRSSALHLASAKGHLGIVKILVSARPEMCLAYDGDGNNSVHMAAMKGQVDVLEELVKVRPEAARARVKIPENWTTLHLCVQYYQIEALKFLVDALKDQEFINAKDDSGNSILHLAVADKQFEIIEFLVSKGQMDVNALNSKGLTTLDILAQTRRDSKYFEIAYFLQLHGARRSSQKEILSNNQSSLSIIPGGHKSEVIDFETSIRKPSTKNSYGEWLEEQRQSLMVVASLIATMGFQAVITLPGGLWSEDLKKYMGNNGPDNEIILPHSAGQSILALKQPGTYKRIVFFNTLGFVASLGTILLLISGLRFKHKSFVWILMVVMWISIFSTASTYLLAVIASVTDDLMDDFDNLYYILTNGVSAMLCLLITAHTIHSTRQRILKWTIKKKVCLWIVMVIVWVSVAVMWAKLFPYYDPLDILIGACVVFATFFVLLYAMQIKNFIVNKVKSCFQEFKSSWTSCNQDRTQV</sequence>
<dbReference type="PANTHER" id="PTHR24186">
    <property type="entry name" value="PROTEIN PHOSPHATASE 1 REGULATORY SUBUNIT"/>
    <property type="match status" value="1"/>
</dbReference>
<keyword evidence="11" id="KW-1185">Reference proteome</keyword>
<keyword evidence="5 7" id="KW-0040">ANK repeat</keyword>
<proteinExistence type="predicted"/>
<dbReference type="GO" id="GO:0005886">
    <property type="term" value="C:plasma membrane"/>
    <property type="evidence" value="ECO:0007669"/>
    <property type="project" value="TreeGrafter"/>
</dbReference>
<evidence type="ECO:0000256" key="8">
    <source>
        <dbReference type="SAM" id="Phobius"/>
    </source>
</evidence>
<dbReference type="AlphaFoldDB" id="A0AAV3RW00"/>
<keyword evidence="10" id="KW-0371">Homeobox</keyword>
<dbReference type="Pfam" id="PF13962">
    <property type="entry name" value="PGG"/>
    <property type="match status" value="1"/>
</dbReference>
<feature type="transmembrane region" description="Helical" evidence="8">
    <location>
        <begin position="424"/>
        <end position="442"/>
    </location>
</feature>
<evidence type="ECO:0000256" key="2">
    <source>
        <dbReference type="ARBA" id="ARBA00022692"/>
    </source>
</evidence>
<feature type="domain" description="PGG" evidence="9">
    <location>
        <begin position="287"/>
        <end position="411"/>
    </location>
</feature>
<keyword evidence="4 8" id="KW-1133">Transmembrane helix</keyword>